<comment type="caution">
    <text evidence="1">The sequence shown here is derived from an EMBL/GenBank/DDBJ whole genome shotgun (WGS) entry which is preliminary data.</text>
</comment>
<dbReference type="AlphaFoldDB" id="A0A1V3IJ89"/>
<keyword evidence="2" id="KW-1185">Reference proteome</keyword>
<evidence type="ECO:0000313" key="2">
    <source>
        <dbReference type="Proteomes" id="UP000189426"/>
    </source>
</evidence>
<dbReference type="EMBL" id="MLHG01000015">
    <property type="protein sequence ID" value="OOF40943.1"/>
    <property type="molecule type" value="Genomic_DNA"/>
</dbReference>
<name>A0A1V3IJ89_9PAST</name>
<reference evidence="1 2" key="1">
    <citation type="submission" date="2016-10" db="EMBL/GenBank/DDBJ databases">
        <title>Rodentibacter gen. nov. and new species.</title>
        <authorList>
            <person name="Christensen H."/>
        </authorList>
    </citation>
    <scope>NUCLEOTIDE SEQUENCE [LARGE SCALE GENOMIC DNA]</scope>
    <source>
        <strain evidence="1 2">Ppn418</strain>
    </source>
</reference>
<dbReference type="RefSeq" id="WP_077493376.1">
    <property type="nucleotide sequence ID" value="NZ_MLHG01000015.1"/>
</dbReference>
<dbReference type="Proteomes" id="UP000189426">
    <property type="component" value="Unassembled WGS sequence"/>
</dbReference>
<dbReference type="STRING" id="1908257.BKK47_02630"/>
<organism evidence="1 2">
    <name type="scientific">Rodentibacter mrazii</name>
    <dbReference type="NCBI Taxonomy" id="1908257"/>
    <lineage>
        <taxon>Bacteria</taxon>
        <taxon>Pseudomonadati</taxon>
        <taxon>Pseudomonadota</taxon>
        <taxon>Gammaproteobacteria</taxon>
        <taxon>Pasteurellales</taxon>
        <taxon>Pasteurellaceae</taxon>
        <taxon>Rodentibacter</taxon>
    </lineage>
</organism>
<protein>
    <submittedName>
        <fullName evidence="1">Uncharacterized protein</fullName>
    </submittedName>
</protein>
<proteinExistence type="predicted"/>
<sequence>MAVTISGNLDGVKDFLAQLKTLNEKAVYVGVPENENPEVKNGFNMASLAAVLEFGSVDGHIPSRPFLRQTLTENQEKYAALFVKFFQQNLSVDECYKRLALVVEADVKKNIRHGNWTPNAKSTIRRKKSSRPLIDTGKMRQSIRGIVK</sequence>
<accession>A0A1V3IJ89</accession>
<evidence type="ECO:0000313" key="1">
    <source>
        <dbReference type="EMBL" id="OOF40943.1"/>
    </source>
</evidence>
<gene>
    <name evidence="1" type="ORF">BKK47_02630</name>
</gene>